<dbReference type="Proteomes" id="UP000325315">
    <property type="component" value="Unassembled WGS sequence"/>
</dbReference>
<keyword evidence="3" id="KW-1185">Reference proteome</keyword>
<feature type="transmembrane region" description="Helical" evidence="1">
    <location>
        <begin position="32"/>
        <end position="50"/>
    </location>
</feature>
<evidence type="ECO:0000313" key="3">
    <source>
        <dbReference type="Proteomes" id="UP000325315"/>
    </source>
</evidence>
<dbReference type="OrthoDB" id="1744448at2759"/>
<dbReference type="EMBL" id="SMMG02000005">
    <property type="protein sequence ID" value="KAA3472931.1"/>
    <property type="molecule type" value="Genomic_DNA"/>
</dbReference>
<proteinExistence type="predicted"/>
<dbReference type="AlphaFoldDB" id="A0A5B6VUP8"/>
<keyword evidence="1" id="KW-0472">Membrane</keyword>
<reference evidence="3" key="1">
    <citation type="journal article" date="2019" name="Plant Biotechnol. J.">
        <title>Genome sequencing of the Australian wild diploid species Gossypium australe highlights disease resistance and delayed gland morphogenesis.</title>
        <authorList>
            <person name="Cai Y."/>
            <person name="Cai X."/>
            <person name="Wang Q."/>
            <person name="Wang P."/>
            <person name="Zhang Y."/>
            <person name="Cai C."/>
            <person name="Xu Y."/>
            <person name="Wang K."/>
            <person name="Zhou Z."/>
            <person name="Wang C."/>
            <person name="Geng S."/>
            <person name="Li B."/>
            <person name="Dong Q."/>
            <person name="Hou Y."/>
            <person name="Wang H."/>
            <person name="Ai P."/>
            <person name="Liu Z."/>
            <person name="Yi F."/>
            <person name="Sun M."/>
            <person name="An G."/>
            <person name="Cheng J."/>
            <person name="Zhang Y."/>
            <person name="Shi Q."/>
            <person name="Xie Y."/>
            <person name="Shi X."/>
            <person name="Chang Y."/>
            <person name="Huang F."/>
            <person name="Chen Y."/>
            <person name="Hong S."/>
            <person name="Mi L."/>
            <person name="Sun Q."/>
            <person name="Zhang L."/>
            <person name="Zhou B."/>
            <person name="Peng R."/>
            <person name="Zhang X."/>
            <person name="Liu F."/>
        </authorList>
    </citation>
    <scope>NUCLEOTIDE SEQUENCE [LARGE SCALE GENOMIC DNA]</scope>
    <source>
        <strain evidence="3">cv. PA1801</strain>
    </source>
</reference>
<feature type="transmembrane region" description="Helical" evidence="1">
    <location>
        <begin position="88"/>
        <end position="107"/>
    </location>
</feature>
<accession>A0A5B6VUP8</accession>
<keyword evidence="1" id="KW-0812">Transmembrane</keyword>
<comment type="caution">
    <text evidence="2">The sequence shown here is derived from an EMBL/GenBank/DDBJ whole genome shotgun (WGS) entry which is preliminary data.</text>
</comment>
<gene>
    <name evidence="2" type="ORF">EPI10_023352</name>
</gene>
<keyword evidence="1" id="KW-1133">Transmembrane helix</keyword>
<evidence type="ECO:0000313" key="2">
    <source>
        <dbReference type="EMBL" id="KAA3472931.1"/>
    </source>
</evidence>
<feature type="transmembrane region" description="Helical" evidence="1">
    <location>
        <begin position="6"/>
        <end position="25"/>
    </location>
</feature>
<sequence>MPITIFYIWGKAFSVINLAFVMHVVKLARTRCLAASSVCLIYILNAFHYHPSSSTNVISIHLYSQLWCLKMIMKNIIVIHVKHKETQSMTFIIAKNATIFHILTVYFQRLNLRKRYFSV</sequence>
<evidence type="ECO:0000256" key="1">
    <source>
        <dbReference type="SAM" id="Phobius"/>
    </source>
</evidence>
<protein>
    <submittedName>
        <fullName evidence="2">Cysteine/Histidine-rich C1 domain family protein</fullName>
    </submittedName>
</protein>
<name>A0A5B6VUP8_9ROSI</name>
<organism evidence="2 3">
    <name type="scientific">Gossypium australe</name>
    <dbReference type="NCBI Taxonomy" id="47621"/>
    <lineage>
        <taxon>Eukaryota</taxon>
        <taxon>Viridiplantae</taxon>
        <taxon>Streptophyta</taxon>
        <taxon>Embryophyta</taxon>
        <taxon>Tracheophyta</taxon>
        <taxon>Spermatophyta</taxon>
        <taxon>Magnoliopsida</taxon>
        <taxon>eudicotyledons</taxon>
        <taxon>Gunneridae</taxon>
        <taxon>Pentapetalae</taxon>
        <taxon>rosids</taxon>
        <taxon>malvids</taxon>
        <taxon>Malvales</taxon>
        <taxon>Malvaceae</taxon>
        <taxon>Malvoideae</taxon>
        <taxon>Gossypium</taxon>
    </lineage>
</organism>